<dbReference type="SMART" id="SM00086">
    <property type="entry name" value="PAC"/>
    <property type="match status" value="1"/>
</dbReference>
<accession>A0ABV8JJD4</accession>
<dbReference type="InterPro" id="IPR000700">
    <property type="entry name" value="PAS-assoc_C"/>
</dbReference>
<dbReference type="InterPro" id="IPR035965">
    <property type="entry name" value="PAS-like_dom_sf"/>
</dbReference>
<dbReference type="Gene3D" id="3.30.450.20">
    <property type="entry name" value="PAS domain"/>
    <property type="match status" value="1"/>
</dbReference>
<dbReference type="RefSeq" id="WP_380704640.1">
    <property type="nucleotide sequence ID" value="NZ_JBHSAP010000009.1"/>
</dbReference>
<proteinExistence type="predicted"/>
<name>A0ABV8JJD4_9BACL</name>
<keyword evidence="1" id="KW-0285">Flavoprotein</keyword>
<dbReference type="CDD" id="cd00130">
    <property type="entry name" value="PAS"/>
    <property type="match status" value="1"/>
</dbReference>
<dbReference type="InterPro" id="IPR036457">
    <property type="entry name" value="PPM-type-like_dom_sf"/>
</dbReference>
<dbReference type="PANTHER" id="PTHR47429">
    <property type="entry name" value="PROTEIN TWIN LOV 1"/>
    <property type="match status" value="1"/>
</dbReference>
<evidence type="ECO:0000259" key="4">
    <source>
        <dbReference type="PROSITE" id="PS50112"/>
    </source>
</evidence>
<feature type="domain" description="PAC" evidence="5">
    <location>
        <begin position="121"/>
        <end position="175"/>
    </location>
</feature>
<evidence type="ECO:0000313" key="7">
    <source>
        <dbReference type="Proteomes" id="UP001595843"/>
    </source>
</evidence>
<dbReference type="Pfam" id="PF13426">
    <property type="entry name" value="PAS_9"/>
    <property type="match status" value="1"/>
</dbReference>
<organism evidence="6 7">
    <name type="scientific">Salinithrix halophila</name>
    <dbReference type="NCBI Taxonomy" id="1485204"/>
    <lineage>
        <taxon>Bacteria</taxon>
        <taxon>Bacillati</taxon>
        <taxon>Bacillota</taxon>
        <taxon>Bacilli</taxon>
        <taxon>Bacillales</taxon>
        <taxon>Thermoactinomycetaceae</taxon>
        <taxon>Salinithrix</taxon>
    </lineage>
</organism>
<dbReference type="InterPro" id="IPR000014">
    <property type="entry name" value="PAS"/>
</dbReference>
<dbReference type="Proteomes" id="UP001595843">
    <property type="component" value="Unassembled WGS sequence"/>
</dbReference>
<gene>
    <name evidence="6" type="ORF">ACFOUO_09800</name>
</gene>
<evidence type="ECO:0000256" key="3">
    <source>
        <dbReference type="ARBA" id="ARBA00022991"/>
    </source>
</evidence>
<sequence>MWYDKDKAGSGWRQAIKKDFLSEGIELSYNHPASGHGKKVSGLELLLDNQFALAIENMSAGVCITDPRLPDNPIVYVNPGFTELTGYTPEDVIGKNCRFLQSENTDRQAVHKLREAIHNGQSITTILLNRRKNGSLFWNELKINPVTDEKGDLVYYIGLQTDVTLRVQAKQDMALAAKVQRAMLPSRIDNERFRIEPLYIPYAFISGDSYDFYWDEEQSVLSGYLYDIMGHGVATALQSSALRVLFEQASKKNLTLAEKLGWVNNACLPYLADEYFIAAIAFELDFRRKVLTYSAGGINYFLASTLKHNGLVSAPGMFLGVFEGTSFQQGEIPFKQGDSFFFFSDGLFDLLPSPMKRFSSNFDRTVNWLQDLSQSECRRDDISALCIEIRTTG</sequence>
<dbReference type="InterPro" id="IPR001932">
    <property type="entry name" value="PPM-type_phosphatase-like_dom"/>
</dbReference>
<dbReference type="SMART" id="SM00331">
    <property type="entry name" value="PP2C_SIG"/>
    <property type="match status" value="1"/>
</dbReference>
<evidence type="ECO:0000313" key="6">
    <source>
        <dbReference type="EMBL" id="MFC4077108.1"/>
    </source>
</evidence>
<keyword evidence="3" id="KW-0157">Chromophore</keyword>
<evidence type="ECO:0000256" key="1">
    <source>
        <dbReference type="ARBA" id="ARBA00022630"/>
    </source>
</evidence>
<dbReference type="NCBIfam" id="TIGR00229">
    <property type="entry name" value="sensory_box"/>
    <property type="match status" value="1"/>
</dbReference>
<dbReference type="PROSITE" id="PS50113">
    <property type="entry name" value="PAC"/>
    <property type="match status" value="1"/>
</dbReference>
<dbReference type="Gene3D" id="3.60.40.10">
    <property type="entry name" value="PPM-type phosphatase domain"/>
    <property type="match status" value="1"/>
</dbReference>
<dbReference type="SUPFAM" id="SSF55785">
    <property type="entry name" value="PYP-like sensor domain (PAS domain)"/>
    <property type="match status" value="1"/>
</dbReference>
<keyword evidence="2" id="KW-0288">FMN</keyword>
<dbReference type="PROSITE" id="PS50112">
    <property type="entry name" value="PAS"/>
    <property type="match status" value="1"/>
</dbReference>
<comment type="caution">
    <text evidence="6">The sequence shown here is derived from an EMBL/GenBank/DDBJ whole genome shotgun (WGS) entry which is preliminary data.</text>
</comment>
<dbReference type="Pfam" id="PF07228">
    <property type="entry name" value="SpoIIE"/>
    <property type="match status" value="1"/>
</dbReference>
<dbReference type="InterPro" id="IPR001610">
    <property type="entry name" value="PAC"/>
</dbReference>
<keyword evidence="7" id="KW-1185">Reference proteome</keyword>
<evidence type="ECO:0000256" key="2">
    <source>
        <dbReference type="ARBA" id="ARBA00022643"/>
    </source>
</evidence>
<dbReference type="EMBL" id="JBHSAP010000009">
    <property type="protein sequence ID" value="MFC4077108.1"/>
    <property type="molecule type" value="Genomic_DNA"/>
</dbReference>
<dbReference type="SMART" id="SM00091">
    <property type="entry name" value="PAS"/>
    <property type="match status" value="1"/>
</dbReference>
<reference evidence="7" key="1">
    <citation type="journal article" date="2019" name="Int. J. Syst. Evol. Microbiol.">
        <title>The Global Catalogue of Microorganisms (GCM) 10K type strain sequencing project: providing services to taxonomists for standard genome sequencing and annotation.</title>
        <authorList>
            <consortium name="The Broad Institute Genomics Platform"/>
            <consortium name="The Broad Institute Genome Sequencing Center for Infectious Disease"/>
            <person name="Wu L."/>
            <person name="Ma J."/>
        </authorList>
    </citation>
    <scope>NUCLEOTIDE SEQUENCE [LARGE SCALE GENOMIC DNA]</scope>
    <source>
        <strain evidence="7">IBRC-M 10813</strain>
    </source>
</reference>
<evidence type="ECO:0000259" key="5">
    <source>
        <dbReference type="PROSITE" id="PS50113"/>
    </source>
</evidence>
<feature type="domain" description="PAS" evidence="4">
    <location>
        <begin position="47"/>
        <end position="120"/>
    </location>
</feature>
<dbReference type="PANTHER" id="PTHR47429:SF2">
    <property type="entry name" value="PROTEIN TWIN LOV 1"/>
    <property type="match status" value="1"/>
</dbReference>
<protein>
    <submittedName>
        <fullName evidence="6">PAS domain-containing protein</fullName>
    </submittedName>
</protein>